<reference evidence="3 4" key="1">
    <citation type="submission" date="2023-04" db="EMBL/GenBank/DDBJ databases">
        <title>The genome sequence of Polyangium sorediatum DSM14670.</title>
        <authorList>
            <person name="Zhang X."/>
        </authorList>
    </citation>
    <scope>NUCLEOTIDE SEQUENCE [LARGE SCALE GENOMIC DNA]</scope>
    <source>
        <strain evidence="3 4">DSM 14670</strain>
    </source>
</reference>
<accession>A0ABT6NZU7</accession>
<feature type="chain" id="PRO_5046783235" evidence="2">
    <location>
        <begin position="29"/>
        <end position="145"/>
    </location>
</feature>
<evidence type="ECO:0000313" key="3">
    <source>
        <dbReference type="EMBL" id="MDI1433870.1"/>
    </source>
</evidence>
<evidence type="ECO:0000313" key="4">
    <source>
        <dbReference type="Proteomes" id="UP001160301"/>
    </source>
</evidence>
<comment type="caution">
    <text evidence="3">The sequence shown here is derived from an EMBL/GenBank/DDBJ whole genome shotgun (WGS) entry which is preliminary data.</text>
</comment>
<proteinExistence type="predicted"/>
<organism evidence="3 4">
    <name type="scientific">Polyangium sorediatum</name>
    <dbReference type="NCBI Taxonomy" id="889274"/>
    <lineage>
        <taxon>Bacteria</taxon>
        <taxon>Pseudomonadati</taxon>
        <taxon>Myxococcota</taxon>
        <taxon>Polyangia</taxon>
        <taxon>Polyangiales</taxon>
        <taxon>Polyangiaceae</taxon>
        <taxon>Polyangium</taxon>
    </lineage>
</organism>
<protein>
    <submittedName>
        <fullName evidence="3">Uncharacterized protein</fullName>
    </submittedName>
</protein>
<gene>
    <name evidence="3" type="ORF">QHF89_30505</name>
</gene>
<feature type="region of interest" description="Disordered" evidence="1">
    <location>
        <begin position="74"/>
        <end position="95"/>
    </location>
</feature>
<feature type="signal peptide" evidence="2">
    <location>
        <begin position="1"/>
        <end position="28"/>
    </location>
</feature>
<dbReference type="RefSeq" id="WP_136965473.1">
    <property type="nucleotide sequence ID" value="NZ_JARZHI010000035.1"/>
</dbReference>
<feature type="region of interest" description="Disordered" evidence="1">
    <location>
        <begin position="30"/>
        <end position="53"/>
    </location>
</feature>
<feature type="compositionally biased region" description="Basic residues" evidence="1">
    <location>
        <begin position="136"/>
        <end position="145"/>
    </location>
</feature>
<sequence>MLHLRSILRSFAVALTLAVVAAPVVAQADEGRAPAAARHERKQGGKHEKQFPIAAAKFEKRVDKGLAKQRERLEKRMAEHNVPEAKRAERRKQFEENAAKVRAEVKRVGADGTVTKEEAQQVRALARPVHKEARTHQKRAKAKAS</sequence>
<dbReference type="EMBL" id="JARZHI010000035">
    <property type="protein sequence ID" value="MDI1433870.1"/>
    <property type="molecule type" value="Genomic_DNA"/>
</dbReference>
<evidence type="ECO:0000256" key="1">
    <source>
        <dbReference type="SAM" id="MobiDB-lite"/>
    </source>
</evidence>
<dbReference type="Proteomes" id="UP001160301">
    <property type="component" value="Unassembled WGS sequence"/>
</dbReference>
<keyword evidence="4" id="KW-1185">Reference proteome</keyword>
<name>A0ABT6NZU7_9BACT</name>
<keyword evidence="2" id="KW-0732">Signal</keyword>
<evidence type="ECO:0000256" key="2">
    <source>
        <dbReference type="SAM" id="SignalP"/>
    </source>
</evidence>
<feature type="region of interest" description="Disordered" evidence="1">
    <location>
        <begin position="112"/>
        <end position="145"/>
    </location>
</feature>